<keyword evidence="1" id="KW-0547">Nucleotide-binding</keyword>
<dbReference type="Gene3D" id="1.10.10.10">
    <property type="entry name" value="Winged helix-like DNA-binding domain superfamily/Winged helix DNA-binding domain"/>
    <property type="match status" value="1"/>
</dbReference>
<dbReference type="RefSeq" id="WP_171079188.1">
    <property type="nucleotide sequence ID" value="NZ_BNBU01000003.1"/>
</dbReference>
<dbReference type="InterPro" id="IPR016032">
    <property type="entry name" value="Sig_transdc_resp-reg_C-effctor"/>
</dbReference>
<dbReference type="SUPFAM" id="SSF48452">
    <property type="entry name" value="TPR-like"/>
    <property type="match status" value="1"/>
</dbReference>
<dbReference type="Gene3D" id="1.25.40.10">
    <property type="entry name" value="Tetratricopeptide repeat domain"/>
    <property type="match status" value="1"/>
</dbReference>
<name>A0A7Y7E6K7_STRMO</name>
<dbReference type="EMBL" id="JABBXF010000012">
    <property type="protein sequence ID" value="NVK77399.1"/>
    <property type="molecule type" value="Genomic_DNA"/>
</dbReference>
<dbReference type="Pfam" id="PF13191">
    <property type="entry name" value="AAA_16"/>
    <property type="match status" value="1"/>
</dbReference>
<dbReference type="PRINTS" id="PR00038">
    <property type="entry name" value="HTHLUXR"/>
</dbReference>
<gene>
    <name evidence="4" type="ORF">HG542_06955</name>
</gene>
<dbReference type="PROSITE" id="PS50043">
    <property type="entry name" value="HTH_LUXR_2"/>
    <property type="match status" value="1"/>
</dbReference>
<evidence type="ECO:0000256" key="1">
    <source>
        <dbReference type="ARBA" id="ARBA00022741"/>
    </source>
</evidence>
<dbReference type="InterPro" id="IPR041664">
    <property type="entry name" value="AAA_16"/>
</dbReference>
<sequence>MAVTFETAIGTQRVPPRIPPGRSTELNTLLRQAARTRAGAARAVLVRGPAGMGRTSLLSAVAEHLPAEGVTVRRFGGRPGDNDGTAPRRAVDVLLAPHSASLSDPAPVPADAHADRLRLHRHLLGLLSTGPLALVVDDAQWCDETSLRCLDFVLRRAAARPLFVLLSQRTECEGPGTPVLAELLAHDRCALLELGPLDPSETARMIDRTLGGPVDDHFVRRCTEVSGGNPLVLGRLLAALRGAGVRPDAAGLRRLGAVYEGILASMIPDFLAGQPRHVRRVAIALAVLGRGEADLLGALCGVTGTRVESALGDLRRAEAVLPGAPAEMRDAVREAVLGGIAAPTLQQLRIRAARVLSDAGRPATEVAGQLVLLDRLDEPWMLAVLRDAIAESPSRAATRAAVRCLRRALESRLTAAERKDVHVELARASVPTAPATALWHLRRALTTAAGPREQAPIAVEYGMAALGTRCAPDAVRALGHVLDGLTGELGTDPAPADRELHTTVASALLVTAANDRTAMSVARERAATWPVPQGDSPAERQLLSALSTFAALEGRPADQAAALARRALRVEEAAPAGWWVLASSVVLSLADAVDEAQAGLERSLSNGQLCYAPWMQVAALAGRSLTLHGTGDVTGALHDARAAVALAEQTGMTGAVPMAHIALGNALLSQGEAEEARTVLDRIADAGGDLEGRIWEWHQYLYARGRVQRELGDLEGALDTWQRCGRSLDEAGVANPVLAPWWLPAADTLVRLGRTAEAAAIAEEAQVRARRWGTPRAVGLGLLATATAARGRPRLQLLAEGVDALAASPARLELAKAEYLLGRELLGRDDARGARSHLRRAIELATRCGYHVLAALARELLVTAGGRMPQLATSPLDSLTESERRVAALAQGGVSNKKIAEALFITTRTVEMHLTNVYRKLAVRGRADLPGGLGMGPGPALPGH</sequence>
<dbReference type="GO" id="GO:0005524">
    <property type="term" value="F:ATP binding"/>
    <property type="evidence" value="ECO:0007669"/>
    <property type="project" value="UniProtKB-KW"/>
</dbReference>
<dbReference type="SMART" id="SM00421">
    <property type="entry name" value="HTH_LUXR"/>
    <property type="match status" value="1"/>
</dbReference>
<comment type="caution">
    <text evidence="4">The sequence shown here is derived from an EMBL/GenBank/DDBJ whole genome shotgun (WGS) entry which is preliminary data.</text>
</comment>
<dbReference type="InterPro" id="IPR027417">
    <property type="entry name" value="P-loop_NTPase"/>
</dbReference>
<dbReference type="InterPro" id="IPR000792">
    <property type="entry name" value="Tscrpt_reg_LuxR_C"/>
</dbReference>
<dbReference type="InterPro" id="IPR036388">
    <property type="entry name" value="WH-like_DNA-bd_sf"/>
</dbReference>
<organism evidence="4 5">
    <name type="scientific">Streptomyces morookaense</name>
    <name type="common">Streptoverticillium morookaense</name>
    <dbReference type="NCBI Taxonomy" id="1970"/>
    <lineage>
        <taxon>Bacteria</taxon>
        <taxon>Bacillati</taxon>
        <taxon>Actinomycetota</taxon>
        <taxon>Actinomycetes</taxon>
        <taxon>Kitasatosporales</taxon>
        <taxon>Streptomycetaceae</taxon>
        <taxon>Streptomyces</taxon>
    </lineage>
</organism>
<proteinExistence type="predicted"/>
<dbReference type="Pfam" id="PF00196">
    <property type="entry name" value="GerE"/>
    <property type="match status" value="1"/>
</dbReference>
<keyword evidence="2" id="KW-0067">ATP-binding</keyword>
<keyword evidence="5" id="KW-1185">Reference proteome</keyword>
<dbReference type="SUPFAM" id="SSF52540">
    <property type="entry name" value="P-loop containing nucleoside triphosphate hydrolases"/>
    <property type="match status" value="1"/>
</dbReference>
<dbReference type="GO" id="GO:0004016">
    <property type="term" value="F:adenylate cyclase activity"/>
    <property type="evidence" value="ECO:0007669"/>
    <property type="project" value="TreeGrafter"/>
</dbReference>
<evidence type="ECO:0000256" key="2">
    <source>
        <dbReference type="ARBA" id="ARBA00022840"/>
    </source>
</evidence>
<evidence type="ECO:0000313" key="5">
    <source>
        <dbReference type="Proteomes" id="UP000587462"/>
    </source>
</evidence>
<dbReference type="Proteomes" id="UP000587462">
    <property type="component" value="Unassembled WGS sequence"/>
</dbReference>
<reference evidence="4 5" key="1">
    <citation type="submission" date="2020-04" db="EMBL/GenBank/DDBJ databases">
        <title>Draft Genome Sequence of Streptomyces morookaense DSM 40503, an 8-azaguanine-producing strain.</title>
        <authorList>
            <person name="Qi J."/>
            <person name="Gao J.-M."/>
        </authorList>
    </citation>
    <scope>NUCLEOTIDE SEQUENCE [LARGE SCALE GENOMIC DNA]</scope>
    <source>
        <strain evidence="4 5">DSM 40503</strain>
    </source>
</reference>
<dbReference type="PROSITE" id="PS00622">
    <property type="entry name" value="HTH_LUXR_1"/>
    <property type="match status" value="1"/>
</dbReference>
<dbReference type="GO" id="GO:0006355">
    <property type="term" value="P:regulation of DNA-templated transcription"/>
    <property type="evidence" value="ECO:0007669"/>
    <property type="project" value="InterPro"/>
</dbReference>
<protein>
    <submittedName>
        <fullName evidence="4">AAA family ATPase</fullName>
    </submittedName>
</protein>
<feature type="domain" description="HTH luxR-type" evidence="3">
    <location>
        <begin position="872"/>
        <end position="936"/>
    </location>
</feature>
<dbReference type="GO" id="GO:0005737">
    <property type="term" value="C:cytoplasm"/>
    <property type="evidence" value="ECO:0007669"/>
    <property type="project" value="TreeGrafter"/>
</dbReference>
<evidence type="ECO:0000259" key="3">
    <source>
        <dbReference type="PROSITE" id="PS50043"/>
    </source>
</evidence>
<dbReference type="PANTHER" id="PTHR16305:SF35">
    <property type="entry name" value="TRANSCRIPTIONAL ACTIVATOR DOMAIN"/>
    <property type="match status" value="1"/>
</dbReference>
<dbReference type="CDD" id="cd06170">
    <property type="entry name" value="LuxR_C_like"/>
    <property type="match status" value="1"/>
</dbReference>
<dbReference type="PANTHER" id="PTHR16305">
    <property type="entry name" value="TESTICULAR SOLUBLE ADENYLYL CYCLASE"/>
    <property type="match status" value="1"/>
</dbReference>
<dbReference type="InterPro" id="IPR011990">
    <property type="entry name" value="TPR-like_helical_dom_sf"/>
</dbReference>
<accession>A0A7Y7E6K7</accession>
<dbReference type="AlphaFoldDB" id="A0A7Y7E6K7"/>
<dbReference type="GO" id="GO:0003677">
    <property type="term" value="F:DNA binding"/>
    <property type="evidence" value="ECO:0007669"/>
    <property type="project" value="InterPro"/>
</dbReference>
<evidence type="ECO:0000313" key="4">
    <source>
        <dbReference type="EMBL" id="NVK77399.1"/>
    </source>
</evidence>
<dbReference type="SUPFAM" id="SSF46894">
    <property type="entry name" value="C-terminal effector domain of the bipartite response regulators"/>
    <property type="match status" value="1"/>
</dbReference>